<dbReference type="PANTHER" id="PTHR46759:SF1">
    <property type="entry name" value="LEUCINE-RICH REPEAT-CONTAINING PROTEIN 72"/>
    <property type="match status" value="1"/>
</dbReference>
<reference evidence="2 3" key="1">
    <citation type="journal article" date="2018" name="Nat. Ecol. Evol.">
        <title>Shark genomes provide insights into elasmobranch evolution and the origin of vertebrates.</title>
        <authorList>
            <person name="Hara Y"/>
            <person name="Yamaguchi K"/>
            <person name="Onimaru K"/>
            <person name="Kadota M"/>
            <person name="Koyanagi M"/>
            <person name="Keeley SD"/>
            <person name="Tatsumi K"/>
            <person name="Tanaka K"/>
            <person name="Motone F"/>
            <person name="Kageyama Y"/>
            <person name="Nozu R"/>
            <person name="Adachi N"/>
            <person name="Nishimura O"/>
            <person name="Nakagawa R"/>
            <person name="Tanegashima C"/>
            <person name="Kiyatake I"/>
            <person name="Matsumoto R"/>
            <person name="Murakumo K"/>
            <person name="Nishida K"/>
            <person name="Terakita A"/>
            <person name="Kuratani S"/>
            <person name="Sato K"/>
            <person name="Hyodo S Kuraku.S."/>
        </authorList>
    </citation>
    <scope>NUCLEOTIDE SEQUENCE [LARGE SCALE GENOMIC DNA]</scope>
</reference>
<dbReference type="SUPFAM" id="SSF52058">
    <property type="entry name" value="L domain-like"/>
    <property type="match status" value="1"/>
</dbReference>
<keyword evidence="3" id="KW-1185">Reference proteome</keyword>
<dbReference type="OMA" id="AFGQRKP"/>
<gene>
    <name evidence="2" type="ORF">chiPu_0006392</name>
</gene>
<sequence length="220" mass="25224">MPKGKGVSKQQQGGHSPAALGTPETAAAAAFSESLRDLTDSQELVVVMERLTSKVGAAIEKIWEEIRAQIKTINCLSMNYHIKELYLHNNLITDVTGALKHLTSLQILMLQNNWLHKVEKVISEFKKLRWLHTLNLFNNPLTQEQDYRLYVIYHVPSVQLLDRQLITQKERDAAFGTYCQDQFRVRQSLAFGQRKPYFTVQHISPKKTYKKYPGGDLIIT</sequence>
<dbReference type="AlphaFoldDB" id="A0A401SC27"/>
<dbReference type="InterPro" id="IPR042655">
    <property type="entry name" value="LRC72"/>
</dbReference>
<dbReference type="Pfam" id="PF14580">
    <property type="entry name" value="LRR_9"/>
    <property type="match status" value="1"/>
</dbReference>
<evidence type="ECO:0000256" key="1">
    <source>
        <dbReference type="SAM" id="MobiDB-lite"/>
    </source>
</evidence>
<protein>
    <recommendedName>
        <fullName evidence="4">U2A'/phosphoprotein 32 family A C-terminal domain-containing protein</fullName>
    </recommendedName>
</protein>
<evidence type="ECO:0000313" key="2">
    <source>
        <dbReference type="EMBL" id="GCC27966.1"/>
    </source>
</evidence>
<dbReference type="STRING" id="137246.A0A401SC27"/>
<proteinExistence type="predicted"/>
<evidence type="ECO:0000313" key="3">
    <source>
        <dbReference type="Proteomes" id="UP000287033"/>
    </source>
</evidence>
<organism evidence="2 3">
    <name type="scientific">Chiloscyllium punctatum</name>
    <name type="common">Brownbanded bambooshark</name>
    <name type="synonym">Hemiscyllium punctatum</name>
    <dbReference type="NCBI Taxonomy" id="137246"/>
    <lineage>
        <taxon>Eukaryota</taxon>
        <taxon>Metazoa</taxon>
        <taxon>Chordata</taxon>
        <taxon>Craniata</taxon>
        <taxon>Vertebrata</taxon>
        <taxon>Chondrichthyes</taxon>
        <taxon>Elasmobranchii</taxon>
        <taxon>Galeomorphii</taxon>
        <taxon>Galeoidea</taxon>
        <taxon>Orectolobiformes</taxon>
        <taxon>Hemiscylliidae</taxon>
        <taxon>Chiloscyllium</taxon>
    </lineage>
</organism>
<name>A0A401SC27_CHIPU</name>
<comment type="caution">
    <text evidence="2">The sequence shown here is derived from an EMBL/GenBank/DDBJ whole genome shotgun (WGS) entry which is preliminary data.</text>
</comment>
<dbReference type="OrthoDB" id="10251250at2759"/>
<dbReference type="EMBL" id="BEZZ01000185">
    <property type="protein sequence ID" value="GCC27966.1"/>
    <property type="molecule type" value="Genomic_DNA"/>
</dbReference>
<dbReference type="InterPro" id="IPR032675">
    <property type="entry name" value="LRR_dom_sf"/>
</dbReference>
<evidence type="ECO:0008006" key="4">
    <source>
        <dbReference type="Google" id="ProtNLM"/>
    </source>
</evidence>
<feature type="region of interest" description="Disordered" evidence="1">
    <location>
        <begin position="1"/>
        <end position="21"/>
    </location>
</feature>
<accession>A0A401SC27</accession>
<dbReference type="Gene3D" id="3.80.10.10">
    <property type="entry name" value="Ribonuclease Inhibitor"/>
    <property type="match status" value="1"/>
</dbReference>
<dbReference type="PANTHER" id="PTHR46759">
    <property type="entry name" value="LEUCINE-RICH REPEAT-CONTAINING PROTEIN 72"/>
    <property type="match status" value="1"/>
</dbReference>
<dbReference type="Proteomes" id="UP000287033">
    <property type="component" value="Unassembled WGS sequence"/>
</dbReference>